<comment type="caution">
    <text evidence="8">The sequence shown here is derived from an EMBL/GenBank/DDBJ whole genome shotgun (WGS) entry which is preliminary data.</text>
</comment>
<dbReference type="InterPro" id="IPR036259">
    <property type="entry name" value="MFS_trans_sf"/>
</dbReference>
<evidence type="ECO:0000256" key="3">
    <source>
        <dbReference type="ARBA" id="ARBA00022692"/>
    </source>
</evidence>
<accession>A0A7J7CG27</accession>
<dbReference type="PROSITE" id="PS01022">
    <property type="entry name" value="PTR2_1"/>
    <property type="match status" value="1"/>
</dbReference>
<evidence type="ECO:0000313" key="9">
    <source>
        <dbReference type="Proteomes" id="UP000593562"/>
    </source>
</evidence>
<dbReference type="GO" id="GO:0022857">
    <property type="term" value="F:transmembrane transporter activity"/>
    <property type="evidence" value="ECO:0007669"/>
    <property type="project" value="InterPro"/>
</dbReference>
<evidence type="ECO:0000256" key="4">
    <source>
        <dbReference type="ARBA" id="ARBA00022989"/>
    </source>
</evidence>
<evidence type="ECO:0000256" key="7">
    <source>
        <dbReference type="SAM" id="Phobius"/>
    </source>
</evidence>
<feature type="transmembrane region" description="Helical" evidence="7">
    <location>
        <begin position="357"/>
        <end position="378"/>
    </location>
</feature>
<keyword evidence="9" id="KW-1185">Reference proteome</keyword>
<feature type="transmembrane region" description="Helical" evidence="7">
    <location>
        <begin position="316"/>
        <end position="337"/>
    </location>
</feature>
<dbReference type="InterPro" id="IPR000109">
    <property type="entry name" value="POT_fam"/>
</dbReference>
<sequence>MEAIDEEKAAQALELKQVVEGSVDYRGSPALKSSSGGWKSAFFIIGVTVAEGFTYYGISSNLITYLTGSLGQSTATAAAATNVWSGVSSLLPLVGGFLADSFFGRYRTIVISSLLYMLGLGLLTLLAVLTSDYQNTSNTTSSSPPQIYVTLFYLALYLVAIGEGGHKPCLMAFGADQFDGKDPEESKSKSSYFNWLYFSFSMAVICTLLVMVYVQDNFGWALGFGIPCLMMGASLFLFLLGTKTYRYTTAQANYKDHPFVKIGRVFAASVRRRRPPIAAEERACDSNTNKPLLTPTNPVEGRKVRSTTGEVEEAKAVLRLIPIWASCLVYATVMAQIPTFFTKQGVTLDRKIASNFVIPAASLQSFVGTAIVLSMPVYDRVFVPIARSITRKQSGITTLQRVGIGMVLSATSTVIAALIEMKRLKTAEEYGLVDNPQATVPMSIWWLVPQYILFGAADVFTIVGLQEFFYDQQTDFVFPLIAATNAQTLLAPTQRLGFFFDQQLLSSSPAEAYADFGGAEDWESGAEEGQKKGRAEEQKEEAATWPPEPAAAGADQHNLACPREHRRGIGGIVVVTCSSGFIT</sequence>
<feature type="transmembrane region" description="Helical" evidence="7">
    <location>
        <begin position="195"/>
        <end position="214"/>
    </location>
</feature>
<gene>
    <name evidence="8" type="ORF">HS088_TW17G00328</name>
</gene>
<feature type="transmembrane region" description="Helical" evidence="7">
    <location>
        <begin position="399"/>
        <end position="419"/>
    </location>
</feature>
<dbReference type="Pfam" id="PF00854">
    <property type="entry name" value="PTR2"/>
    <property type="match status" value="1"/>
</dbReference>
<keyword evidence="3 7" id="KW-0812">Transmembrane</keyword>
<dbReference type="FunFam" id="1.20.1250.20:FF:000410">
    <property type="entry name" value="POT family protein"/>
    <property type="match status" value="1"/>
</dbReference>
<comment type="similarity">
    <text evidence="2">Belongs to the major facilitator superfamily. Proton-dependent oligopeptide transporter (POT/PTR) (TC 2.A.17) family.</text>
</comment>
<proteinExistence type="inferred from homology"/>
<dbReference type="Gene3D" id="1.20.1250.20">
    <property type="entry name" value="MFS general substrate transporter like domains"/>
    <property type="match status" value="1"/>
</dbReference>
<dbReference type="Proteomes" id="UP000593562">
    <property type="component" value="Unassembled WGS sequence"/>
</dbReference>
<feature type="transmembrane region" description="Helical" evidence="7">
    <location>
        <begin position="444"/>
        <end position="465"/>
    </location>
</feature>
<name>A0A7J7CG27_TRIWF</name>
<dbReference type="PANTHER" id="PTHR11654">
    <property type="entry name" value="OLIGOPEPTIDE TRANSPORTER-RELATED"/>
    <property type="match status" value="1"/>
</dbReference>
<feature type="transmembrane region" description="Helical" evidence="7">
    <location>
        <begin position="220"/>
        <end position="240"/>
    </location>
</feature>
<keyword evidence="4 7" id="KW-1133">Transmembrane helix</keyword>
<dbReference type="SUPFAM" id="SSF103473">
    <property type="entry name" value="MFS general substrate transporter"/>
    <property type="match status" value="1"/>
</dbReference>
<evidence type="ECO:0000256" key="6">
    <source>
        <dbReference type="SAM" id="MobiDB-lite"/>
    </source>
</evidence>
<keyword evidence="5 7" id="KW-0472">Membrane</keyword>
<evidence type="ECO:0000256" key="1">
    <source>
        <dbReference type="ARBA" id="ARBA00004141"/>
    </source>
</evidence>
<feature type="transmembrane region" description="Helical" evidence="7">
    <location>
        <begin position="41"/>
        <end position="63"/>
    </location>
</feature>
<dbReference type="AlphaFoldDB" id="A0A7J7CG27"/>
<feature type="transmembrane region" description="Helical" evidence="7">
    <location>
        <begin position="115"/>
        <end position="133"/>
    </location>
</feature>
<dbReference type="InterPro" id="IPR018456">
    <property type="entry name" value="PTR2_symporter_CS"/>
</dbReference>
<feature type="transmembrane region" description="Helical" evidence="7">
    <location>
        <begin position="145"/>
        <end position="162"/>
    </location>
</feature>
<evidence type="ECO:0000256" key="5">
    <source>
        <dbReference type="ARBA" id="ARBA00023136"/>
    </source>
</evidence>
<organism evidence="8 9">
    <name type="scientific">Tripterygium wilfordii</name>
    <name type="common">Thunder God vine</name>
    <dbReference type="NCBI Taxonomy" id="458696"/>
    <lineage>
        <taxon>Eukaryota</taxon>
        <taxon>Viridiplantae</taxon>
        <taxon>Streptophyta</taxon>
        <taxon>Embryophyta</taxon>
        <taxon>Tracheophyta</taxon>
        <taxon>Spermatophyta</taxon>
        <taxon>Magnoliopsida</taxon>
        <taxon>eudicotyledons</taxon>
        <taxon>Gunneridae</taxon>
        <taxon>Pentapetalae</taxon>
        <taxon>rosids</taxon>
        <taxon>fabids</taxon>
        <taxon>Celastrales</taxon>
        <taxon>Celastraceae</taxon>
        <taxon>Tripterygium</taxon>
    </lineage>
</organism>
<dbReference type="GO" id="GO:0016020">
    <property type="term" value="C:membrane"/>
    <property type="evidence" value="ECO:0007669"/>
    <property type="project" value="UniProtKB-SubCell"/>
</dbReference>
<feature type="region of interest" description="Disordered" evidence="6">
    <location>
        <begin position="521"/>
        <end position="557"/>
    </location>
</feature>
<feature type="transmembrane region" description="Helical" evidence="7">
    <location>
        <begin position="83"/>
        <end position="103"/>
    </location>
</feature>
<feature type="compositionally biased region" description="Basic and acidic residues" evidence="6">
    <location>
        <begin position="528"/>
        <end position="542"/>
    </location>
</feature>
<protein>
    <submittedName>
        <fullName evidence="8">Major facilitator superfamily protein isoform 1</fullName>
    </submittedName>
</protein>
<comment type="subcellular location">
    <subcellularLocation>
        <location evidence="1">Membrane</location>
        <topology evidence="1">Multi-pass membrane protein</topology>
    </subcellularLocation>
</comment>
<evidence type="ECO:0000256" key="2">
    <source>
        <dbReference type="ARBA" id="ARBA00005982"/>
    </source>
</evidence>
<evidence type="ECO:0000313" key="8">
    <source>
        <dbReference type="EMBL" id="KAF5732796.1"/>
    </source>
</evidence>
<dbReference type="GO" id="GO:0006857">
    <property type="term" value="P:oligopeptide transport"/>
    <property type="evidence" value="ECO:0007669"/>
    <property type="project" value="InterPro"/>
</dbReference>
<reference evidence="8 9" key="1">
    <citation type="journal article" date="2020" name="Nat. Commun.">
        <title>Genome of Tripterygium wilfordii and identification of cytochrome P450 involved in triptolide biosynthesis.</title>
        <authorList>
            <person name="Tu L."/>
            <person name="Su P."/>
            <person name="Zhang Z."/>
            <person name="Gao L."/>
            <person name="Wang J."/>
            <person name="Hu T."/>
            <person name="Zhou J."/>
            <person name="Zhang Y."/>
            <person name="Zhao Y."/>
            <person name="Liu Y."/>
            <person name="Song Y."/>
            <person name="Tong Y."/>
            <person name="Lu Y."/>
            <person name="Yang J."/>
            <person name="Xu C."/>
            <person name="Jia M."/>
            <person name="Peters R.J."/>
            <person name="Huang L."/>
            <person name="Gao W."/>
        </authorList>
    </citation>
    <scope>NUCLEOTIDE SEQUENCE [LARGE SCALE GENOMIC DNA]</scope>
    <source>
        <strain evidence="9">cv. XIE 37</strain>
        <tissue evidence="8">Leaf</tissue>
    </source>
</reference>
<dbReference type="EMBL" id="JAAARO010000017">
    <property type="protein sequence ID" value="KAF5732796.1"/>
    <property type="molecule type" value="Genomic_DNA"/>
</dbReference>
<dbReference type="InParanoid" id="A0A7J7CG27"/>